<name>A0AAD7DGY2_MYCRO</name>
<feature type="transmembrane region" description="Helical" evidence="1">
    <location>
        <begin position="76"/>
        <end position="97"/>
    </location>
</feature>
<reference evidence="2" key="1">
    <citation type="submission" date="2023-03" db="EMBL/GenBank/DDBJ databases">
        <title>Massive genome expansion in bonnet fungi (Mycena s.s.) driven by repeated elements and novel gene families across ecological guilds.</title>
        <authorList>
            <consortium name="Lawrence Berkeley National Laboratory"/>
            <person name="Harder C.B."/>
            <person name="Miyauchi S."/>
            <person name="Viragh M."/>
            <person name="Kuo A."/>
            <person name="Thoen E."/>
            <person name="Andreopoulos B."/>
            <person name="Lu D."/>
            <person name="Skrede I."/>
            <person name="Drula E."/>
            <person name="Henrissat B."/>
            <person name="Morin E."/>
            <person name="Kohler A."/>
            <person name="Barry K."/>
            <person name="LaButti K."/>
            <person name="Morin E."/>
            <person name="Salamov A."/>
            <person name="Lipzen A."/>
            <person name="Mereny Z."/>
            <person name="Hegedus B."/>
            <person name="Baldrian P."/>
            <person name="Stursova M."/>
            <person name="Weitz H."/>
            <person name="Taylor A."/>
            <person name="Grigoriev I.V."/>
            <person name="Nagy L.G."/>
            <person name="Martin F."/>
            <person name="Kauserud H."/>
        </authorList>
    </citation>
    <scope>NUCLEOTIDE SEQUENCE</scope>
    <source>
        <strain evidence="2">CBHHK067</strain>
    </source>
</reference>
<accession>A0AAD7DGY2</accession>
<evidence type="ECO:0000256" key="1">
    <source>
        <dbReference type="SAM" id="Phobius"/>
    </source>
</evidence>
<keyword evidence="1" id="KW-1133">Transmembrane helix</keyword>
<keyword evidence="1" id="KW-0812">Transmembrane</keyword>
<dbReference type="PROSITE" id="PS51257">
    <property type="entry name" value="PROKAR_LIPOPROTEIN"/>
    <property type="match status" value="1"/>
</dbReference>
<dbReference type="AlphaFoldDB" id="A0AAD7DGY2"/>
<sequence>MAQARVERTTPAGMGNYLPPGLNLPTWTGCPEFGWRATKESGTEIPIAPLLYQIGTFRATFMGFRAEKCTFNNPPLFLVFFLFAPLLYQIRTIRAVFMDFRPRKYNFRTNPSDTPPRRHQPTTFLVHNIKLLACTHAATIQDLSIGSGVRSKTRLLKEYTAPSRSMPYW</sequence>
<evidence type="ECO:0000313" key="2">
    <source>
        <dbReference type="EMBL" id="KAJ7691006.1"/>
    </source>
</evidence>
<proteinExistence type="predicted"/>
<keyword evidence="1" id="KW-0472">Membrane</keyword>
<organism evidence="2 3">
    <name type="scientific">Mycena rosella</name>
    <name type="common">Pink bonnet</name>
    <name type="synonym">Agaricus rosellus</name>
    <dbReference type="NCBI Taxonomy" id="1033263"/>
    <lineage>
        <taxon>Eukaryota</taxon>
        <taxon>Fungi</taxon>
        <taxon>Dikarya</taxon>
        <taxon>Basidiomycota</taxon>
        <taxon>Agaricomycotina</taxon>
        <taxon>Agaricomycetes</taxon>
        <taxon>Agaricomycetidae</taxon>
        <taxon>Agaricales</taxon>
        <taxon>Marasmiineae</taxon>
        <taxon>Mycenaceae</taxon>
        <taxon>Mycena</taxon>
    </lineage>
</organism>
<dbReference type="Proteomes" id="UP001221757">
    <property type="component" value="Unassembled WGS sequence"/>
</dbReference>
<comment type="caution">
    <text evidence="2">The sequence shown here is derived from an EMBL/GenBank/DDBJ whole genome shotgun (WGS) entry which is preliminary data.</text>
</comment>
<dbReference type="EMBL" id="JARKIE010000061">
    <property type="protein sequence ID" value="KAJ7691006.1"/>
    <property type="molecule type" value="Genomic_DNA"/>
</dbReference>
<protein>
    <submittedName>
        <fullName evidence="2">Uncharacterized protein</fullName>
    </submittedName>
</protein>
<evidence type="ECO:0000313" key="3">
    <source>
        <dbReference type="Proteomes" id="UP001221757"/>
    </source>
</evidence>
<keyword evidence="3" id="KW-1185">Reference proteome</keyword>
<gene>
    <name evidence="2" type="ORF">B0H17DRAFT_1134026</name>
</gene>